<dbReference type="AlphaFoldDB" id="A0AAV4D3P1"/>
<proteinExistence type="predicted"/>
<keyword evidence="2" id="KW-1185">Reference proteome</keyword>
<evidence type="ECO:0000313" key="2">
    <source>
        <dbReference type="Proteomes" id="UP000735302"/>
    </source>
</evidence>
<accession>A0AAV4D3P1</accession>
<reference evidence="1 2" key="1">
    <citation type="journal article" date="2021" name="Elife">
        <title>Chloroplast acquisition without the gene transfer in kleptoplastic sea slugs, Plakobranchus ocellatus.</title>
        <authorList>
            <person name="Maeda T."/>
            <person name="Takahashi S."/>
            <person name="Yoshida T."/>
            <person name="Shimamura S."/>
            <person name="Takaki Y."/>
            <person name="Nagai Y."/>
            <person name="Toyoda A."/>
            <person name="Suzuki Y."/>
            <person name="Arimoto A."/>
            <person name="Ishii H."/>
            <person name="Satoh N."/>
            <person name="Nishiyama T."/>
            <person name="Hasebe M."/>
            <person name="Maruyama T."/>
            <person name="Minagawa J."/>
            <person name="Obokata J."/>
            <person name="Shigenobu S."/>
        </authorList>
    </citation>
    <scope>NUCLEOTIDE SEQUENCE [LARGE SCALE GENOMIC DNA]</scope>
</reference>
<dbReference type="EMBL" id="BLXT01007322">
    <property type="protein sequence ID" value="GFO38595.1"/>
    <property type="molecule type" value="Genomic_DNA"/>
</dbReference>
<comment type="caution">
    <text evidence="1">The sequence shown here is derived from an EMBL/GenBank/DDBJ whole genome shotgun (WGS) entry which is preliminary data.</text>
</comment>
<organism evidence="1 2">
    <name type="scientific">Plakobranchus ocellatus</name>
    <dbReference type="NCBI Taxonomy" id="259542"/>
    <lineage>
        <taxon>Eukaryota</taxon>
        <taxon>Metazoa</taxon>
        <taxon>Spiralia</taxon>
        <taxon>Lophotrochozoa</taxon>
        <taxon>Mollusca</taxon>
        <taxon>Gastropoda</taxon>
        <taxon>Heterobranchia</taxon>
        <taxon>Euthyneura</taxon>
        <taxon>Panpulmonata</taxon>
        <taxon>Sacoglossa</taxon>
        <taxon>Placobranchoidea</taxon>
        <taxon>Plakobranchidae</taxon>
        <taxon>Plakobranchus</taxon>
    </lineage>
</organism>
<sequence>MGKKWTLKSNICDDHLLDSFTFDSLQFAPLRVEDLNSQSQKGGLRLSGPPSGQDLVAGLEATSEGSLQISGRNRYPLCHRPSFRAVASLCHTHVI</sequence>
<dbReference type="Proteomes" id="UP000735302">
    <property type="component" value="Unassembled WGS sequence"/>
</dbReference>
<gene>
    <name evidence="1" type="ORF">PoB_006510000</name>
</gene>
<protein>
    <submittedName>
        <fullName evidence="1">Uncharacterized protein</fullName>
    </submittedName>
</protein>
<name>A0AAV4D3P1_9GAST</name>
<evidence type="ECO:0000313" key="1">
    <source>
        <dbReference type="EMBL" id="GFO38595.1"/>
    </source>
</evidence>